<proteinExistence type="predicted"/>
<keyword evidence="4" id="KW-1185">Reference proteome</keyword>
<dbReference type="AlphaFoldDB" id="A0A2S0KBA6"/>
<reference evidence="3 4" key="1">
    <citation type="submission" date="2018-03" db="EMBL/GenBank/DDBJ databases">
        <title>Characteristics and genome of n-alkane degrading marine bacteria Gordonia iterans isolated from crude oil contaminated in Tae-an, South Korea.</title>
        <authorList>
            <person name="Lee S.-S."/>
            <person name="Kim H."/>
        </authorList>
    </citation>
    <scope>NUCLEOTIDE SEQUENCE [LARGE SCALE GENOMIC DNA]</scope>
    <source>
        <strain evidence="3 4">Co17</strain>
    </source>
</reference>
<sequence>MGDWMELPDSPAAEEAGEKSLNGLRSGEPPGADGLLADHLAVFADGAVWDLGPAQIDADSDGVADSLTRDVDGLLTVYTDTDSDGLVDRITELDASGLCAVHDLDADTGRWQPTVLGRLD</sequence>
<accession>A0A2S0KBA6</accession>
<dbReference type="RefSeq" id="WP_105940733.1">
    <property type="nucleotide sequence ID" value="NZ_CP027433.1"/>
</dbReference>
<evidence type="ECO:0000259" key="2">
    <source>
        <dbReference type="Pfam" id="PF20615"/>
    </source>
</evidence>
<evidence type="ECO:0000313" key="3">
    <source>
        <dbReference type="EMBL" id="AVL98984.1"/>
    </source>
</evidence>
<evidence type="ECO:0000313" key="4">
    <source>
        <dbReference type="Proteomes" id="UP000239814"/>
    </source>
</evidence>
<feature type="region of interest" description="Disordered" evidence="1">
    <location>
        <begin position="1"/>
        <end position="30"/>
    </location>
</feature>
<organism evidence="3 4">
    <name type="scientific">Gordonia iterans</name>
    <dbReference type="NCBI Taxonomy" id="1004901"/>
    <lineage>
        <taxon>Bacteria</taxon>
        <taxon>Bacillati</taxon>
        <taxon>Actinomycetota</taxon>
        <taxon>Actinomycetes</taxon>
        <taxon>Mycobacteriales</taxon>
        <taxon>Gordoniaceae</taxon>
        <taxon>Gordonia</taxon>
    </lineage>
</organism>
<dbReference type="KEGG" id="git:C6V83_00480"/>
<evidence type="ECO:0000256" key="1">
    <source>
        <dbReference type="SAM" id="MobiDB-lite"/>
    </source>
</evidence>
<dbReference type="OrthoDB" id="4375009at2"/>
<dbReference type="Pfam" id="PF20615">
    <property type="entry name" value="DUF6802"/>
    <property type="match status" value="1"/>
</dbReference>
<dbReference type="Proteomes" id="UP000239814">
    <property type="component" value="Chromosome"/>
</dbReference>
<protein>
    <recommendedName>
        <fullName evidence="2">DUF6802 domain-containing protein</fullName>
    </recommendedName>
</protein>
<feature type="domain" description="DUF6802" evidence="2">
    <location>
        <begin position="50"/>
        <end position="118"/>
    </location>
</feature>
<gene>
    <name evidence="3" type="ORF">C6V83_00480</name>
</gene>
<dbReference type="InterPro" id="IPR046543">
    <property type="entry name" value="DUF6802"/>
</dbReference>
<name>A0A2S0KBA6_9ACTN</name>
<dbReference type="EMBL" id="CP027433">
    <property type="protein sequence ID" value="AVL98984.1"/>
    <property type="molecule type" value="Genomic_DNA"/>
</dbReference>